<dbReference type="GO" id="GO:0016787">
    <property type="term" value="F:hydrolase activity"/>
    <property type="evidence" value="ECO:0007669"/>
    <property type="project" value="UniProtKB-KW"/>
</dbReference>
<evidence type="ECO:0000313" key="2">
    <source>
        <dbReference type="EMBL" id="MFD1001989.1"/>
    </source>
</evidence>
<dbReference type="RefSeq" id="WP_377582665.1">
    <property type="nucleotide sequence ID" value="NZ_JBHTKA010000008.1"/>
</dbReference>
<sequence>MEKTSFKTVVFITGAFVSHHGWDNWKVYFERKGYRVVLPSWPGKDASASELRNETESKIASVRLKEVIEHYINIVQELPEKPILVGHSLGGLITQILLERGFASAGIAIDSVAPQGVIPTQLSFYKSTWKALGFLTSTRKPYLMSFEDWQYAFTNGMSLDEQRAAYDAFTIPESKLALRDGLTSIAKVDFNKTRGPLLLIAGEVDHTIPPSLNMANYNRYKHNASITDFKLFEGRNHFILGQAGWEEVADYALNWIETVYEAVPEEFENSHS</sequence>
<dbReference type="PANTHER" id="PTHR43194">
    <property type="entry name" value="HYDROLASE ALPHA/BETA FOLD FAMILY"/>
    <property type="match status" value="1"/>
</dbReference>
<dbReference type="Pfam" id="PF12697">
    <property type="entry name" value="Abhydrolase_6"/>
    <property type="match status" value="1"/>
</dbReference>
<feature type="domain" description="AB hydrolase-1" evidence="1">
    <location>
        <begin position="9"/>
        <end position="250"/>
    </location>
</feature>
<comment type="caution">
    <text evidence="2">The sequence shown here is derived from an EMBL/GenBank/DDBJ whole genome shotgun (WGS) entry which is preliminary data.</text>
</comment>
<organism evidence="2 3">
    <name type="scientific">Ohtaekwangia kribbensis</name>
    <dbReference type="NCBI Taxonomy" id="688913"/>
    <lineage>
        <taxon>Bacteria</taxon>
        <taxon>Pseudomonadati</taxon>
        <taxon>Bacteroidota</taxon>
        <taxon>Cytophagia</taxon>
        <taxon>Cytophagales</taxon>
        <taxon>Fulvivirgaceae</taxon>
        <taxon>Ohtaekwangia</taxon>
    </lineage>
</organism>
<evidence type="ECO:0000259" key="1">
    <source>
        <dbReference type="Pfam" id="PF12697"/>
    </source>
</evidence>
<reference evidence="3" key="1">
    <citation type="journal article" date="2019" name="Int. J. Syst. Evol. Microbiol.">
        <title>The Global Catalogue of Microorganisms (GCM) 10K type strain sequencing project: providing services to taxonomists for standard genome sequencing and annotation.</title>
        <authorList>
            <consortium name="The Broad Institute Genomics Platform"/>
            <consortium name="The Broad Institute Genome Sequencing Center for Infectious Disease"/>
            <person name="Wu L."/>
            <person name="Ma J."/>
        </authorList>
    </citation>
    <scope>NUCLEOTIDE SEQUENCE [LARGE SCALE GENOMIC DNA]</scope>
    <source>
        <strain evidence="3">CCUG 58938</strain>
    </source>
</reference>
<dbReference type="PRINTS" id="PR00111">
    <property type="entry name" value="ABHYDROLASE"/>
</dbReference>
<dbReference type="PANTHER" id="PTHR43194:SF2">
    <property type="entry name" value="PEROXISOMAL MEMBRANE PROTEIN LPX1"/>
    <property type="match status" value="1"/>
</dbReference>
<dbReference type="SUPFAM" id="SSF53474">
    <property type="entry name" value="alpha/beta-Hydrolases"/>
    <property type="match status" value="1"/>
</dbReference>
<dbReference type="InterPro" id="IPR000073">
    <property type="entry name" value="AB_hydrolase_1"/>
</dbReference>
<keyword evidence="3" id="KW-1185">Reference proteome</keyword>
<dbReference type="EMBL" id="JBHTKA010000008">
    <property type="protein sequence ID" value="MFD1001989.1"/>
    <property type="molecule type" value="Genomic_DNA"/>
</dbReference>
<dbReference type="Proteomes" id="UP001597112">
    <property type="component" value="Unassembled WGS sequence"/>
</dbReference>
<name>A0ABW3K6Y4_9BACT</name>
<dbReference type="Gene3D" id="3.40.50.1820">
    <property type="entry name" value="alpha/beta hydrolase"/>
    <property type="match status" value="1"/>
</dbReference>
<protein>
    <submittedName>
        <fullName evidence="2">Alpha/beta hydrolase</fullName>
    </submittedName>
</protein>
<proteinExistence type="predicted"/>
<keyword evidence="2" id="KW-0378">Hydrolase</keyword>
<dbReference type="InterPro" id="IPR050228">
    <property type="entry name" value="Carboxylesterase_BioH"/>
</dbReference>
<gene>
    <name evidence="2" type="ORF">ACFQ21_21870</name>
</gene>
<evidence type="ECO:0000313" key="3">
    <source>
        <dbReference type="Proteomes" id="UP001597112"/>
    </source>
</evidence>
<accession>A0ABW3K6Y4</accession>
<dbReference type="InterPro" id="IPR029058">
    <property type="entry name" value="AB_hydrolase_fold"/>
</dbReference>